<protein>
    <submittedName>
        <fullName evidence="1">Uncharacterized protein</fullName>
    </submittedName>
</protein>
<gene>
    <name evidence="1" type="ORF">NTEN_LOCUS22930</name>
</gene>
<dbReference type="Proteomes" id="UP000479000">
    <property type="component" value="Unassembled WGS sequence"/>
</dbReference>
<evidence type="ECO:0000313" key="1">
    <source>
        <dbReference type="EMBL" id="CAB0019218.1"/>
    </source>
</evidence>
<proteinExistence type="predicted"/>
<reference evidence="1 2" key="1">
    <citation type="submission" date="2020-02" db="EMBL/GenBank/DDBJ databases">
        <authorList>
            <person name="Ferguson B K."/>
        </authorList>
    </citation>
    <scope>NUCLEOTIDE SEQUENCE [LARGE SCALE GENOMIC DNA]</scope>
</reference>
<dbReference type="EMBL" id="CADCXU010033900">
    <property type="protein sequence ID" value="CAB0019218.1"/>
    <property type="molecule type" value="Genomic_DNA"/>
</dbReference>
<keyword evidence="2" id="KW-1185">Reference proteome</keyword>
<sequence>MMRVRRRVEGWRKLRMRKEGGGGGKDEEEEEVGEVGNSRNAGIFHCLIISDSLCCRLVLFIDGE</sequence>
<dbReference type="AlphaFoldDB" id="A0A6H5HP17"/>
<organism evidence="1 2">
    <name type="scientific">Nesidiocoris tenuis</name>
    <dbReference type="NCBI Taxonomy" id="355587"/>
    <lineage>
        <taxon>Eukaryota</taxon>
        <taxon>Metazoa</taxon>
        <taxon>Ecdysozoa</taxon>
        <taxon>Arthropoda</taxon>
        <taxon>Hexapoda</taxon>
        <taxon>Insecta</taxon>
        <taxon>Pterygota</taxon>
        <taxon>Neoptera</taxon>
        <taxon>Paraneoptera</taxon>
        <taxon>Hemiptera</taxon>
        <taxon>Heteroptera</taxon>
        <taxon>Panheteroptera</taxon>
        <taxon>Cimicomorpha</taxon>
        <taxon>Miridae</taxon>
        <taxon>Dicyphina</taxon>
        <taxon>Nesidiocoris</taxon>
    </lineage>
</organism>
<evidence type="ECO:0000313" key="2">
    <source>
        <dbReference type="Proteomes" id="UP000479000"/>
    </source>
</evidence>
<accession>A0A6H5HP17</accession>
<name>A0A6H5HP17_9HEMI</name>